<dbReference type="GO" id="GO:0003959">
    <property type="term" value="F:NADPH dehydrogenase activity"/>
    <property type="evidence" value="ECO:0007669"/>
    <property type="project" value="InterPro"/>
</dbReference>
<dbReference type="Gene3D" id="3.20.20.70">
    <property type="entry name" value="Aldolase class I"/>
    <property type="match status" value="1"/>
</dbReference>
<dbReference type="PANTHER" id="PTHR16266:SF17">
    <property type="entry name" value="BRWD3"/>
    <property type="match status" value="1"/>
</dbReference>
<dbReference type="PROSITE" id="PS50294">
    <property type="entry name" value="WD_REPEATS_REGION"/>
    <property type="match status" value="3"/>
</dbReference>
<dbReference type="PROSITE" id="PS50014">
    <property type="entry name" value="BROMODOMAIN_2"/>
    <property type="match status" value="1"/>
</dbReference>
<feature type="compositionally biased region" description="Basic residues" evidence="6">
    <location>
        <begin position="887"/>
        <end position="903"/>
    </location>
</feature>
<feature type="compositionally biased region" description="Polar residues" evidence="6">
    <location>
        <begin position="1419"/>
        <end position="1429"/>
    </location>
</feature>
<dbReference type="InterPro" id="IPR001155">
    <property type="entry name" value="OxRdtase_FMN_N"/>
</dbReference>
<dbReference type="InterPro" id="IPR044152">
    <property type="entry name" value="YqjM-like"/>
</dbReference>
<feature type="repeat" description="WD" evidence="5">
    <location>
        <begin position="308"/>
        <end position="349"/>
    </location>
</feature>
<dbReference type="GO" id="GO:0005634">
    <property type="term" value="C:nucleus"/>
    <property type="evidence" value="ECO:0007669"/>
    <property type="project" value="TreeGrafter"/>
</dbReference>
<dbReference type="GO" id="GO:0050661">
    <property type="term" value="F:NADP binding"/>
    <property type="evidence" value="ECO:0007669"/>
    <property type="project" value="InterPro"/>
</dbReference>
<keyword evidence="2" id="KW-0677">Repeat</keyword>
<feature type="compositionally biased region" description="Polar residues" evidence="6">
    <location>
        <begin position="820"/>
        <end position="833"/>
    </location>
</feature>
<evidence type="ECO:0000256" key="5">
    <source>
        <dbReference type="PROSITE-ProRule" id="PRU00221"/>
    </source>
</evidence>
<protein>
    <recommendedName>
        <fullName evidence="7">Bromo domain-containing protein</fullName>
    </recommendedName>
</protein>
<feature type="repeat" description="WD" evidence="5">
    <location>
        <begin position="112"/>
        <end position="153"/>
    </location>
</feature>
<feature type="region of interest" description="Disordered" evidence="6">
    <location>
        <begin position="385"/>
        <end position="432"/>
    </location>
</feature>
<keyword evidence="1 5" id="KW-0853">WD repeat</keyword>
<feature type="compositionally biased region" description="Acidic residues" evidence="6">
    <location>
        <begin position="673"/>
        <end position="682"/>
    </location>
</feature>
<dbReference type="Gene3D" id="1.20.920.10">
    <property type="entry name" value="Bromodomain-like"/>
    <property type="match status" value="1"/>
</dbReference>
<evidence type="ECO:0000259" key="7">
    <source>
        <dbReference type="PROSITE" id="PS50014"/>
    </source>
</evidence>
<feature type="region of interest" description="Disordered" evidence="6">
    <location>
        <begin position="1226"/>
        <end position="1453"/>
    </location>
</feature>
<keyword evidence="3 4" id="KW-0103">Bromodomain</keyword>
<dbReference type="GO" id="GO:0008360">
    <property type="term" value="P:regulation of cell shape"/>
    <property type="evidence" value="ECO:0007669"/>
    <property type="project" value="TreeGrafter"/>
</dbReference>
<dbReference type="Gene3D" id="2.130.10.10">
    <property type="entry name" value="YVTN repeat-like/Quinoprotein amine dehydrogenase"/>
    <property type="match status" value="2"/>
</dbReference>
<dbReference type="PROSITE" id="PS50082">
    <property type="entry name" value="WD_REPEATS_2"/>
    <property type="match status" value="4"/>
</dbReference>
<accession>A0AAD4H692</accession>
<sequence>RELSSSREERMNQDNVGRHTLQKDVFGRRSALKDKHTLAYLRAKELKGAVIRGSKVPRFVPSLFQELVIMNGHRFPTFCLLFDRTNNRIITGSDDYLIKIWSAQSGYLLFTLRGHSAVVTDMDLSTDNTMLASASDDGIVRVWDIKTAAPVAVLPTGASARGRKPISTVNFSPSPIPQIRYLIATSLDGYTWVWKYDRDTKKFTTPPTRLDCKTFNDSKLKCATWNCTGSQFAVAGTDLFIRVFSTIQKGPEAIKAGKRRKSYDKFKVEASTSIGDGSGATANGTAAGTSSSSTANKDWGDPVLIAQLDGHDGVVTSLSYSRRGNRILSGSLDGFVRIWKYDDQSKMWTSMAIDVRDENVQADATIIAAKPMMPSPVTVTAPSNPFQSVTTSNSLNDDANNTDSEMNGSTTASQTNATENMADDNAQPTGDESRIVPTMAIWSLDDSTVILTTSLGEIKIFDSATGEWIHTLKGHAPRCSIYVVDVHPQDSRILMTAGYDGQVILWDMSKGIKLKSWTYAEQEFLDGRFSPDGMMFAVTDQEGKCILFGAGKNLDNFQDARSFVEQTFWSDYAPVRYDADHNVVDDTTQIAPHLMERTPILDTNGRDYARQKGPRYGLDLTLDLPLGALEQEESLKRDLLEQELENLTEQALTVLPTTDKRKLYKRRRDFILEDDDDDDDPMTTEVPIVPLPNESSGEEYGGAVSEPSSSSESEGDGDDSDLAPEDGTDPVSNFVANDDDDDDYFAGGQGSRKRRATSSSGTPRKQRITSERKRRMRPRKRLRLRDNDEEEDVMEEDFDDESDFDDFPMSPTRKGKRAQGLNSGPSGSKSQRSARPKSFANDDYPSDEVPETSGDEDEDVSVVSGSSASGTYTGGSAHIEVPAPMVPKKKKQWRGNGRRKGKAVVRDDKAMEFQKWLPSDWIKTNEPRKTPYHPQIGDYVAYLRQGHAMYLNETPLRSKLDLKIVPYLKDPSLQWVIFGRVSRITYNVGPPTWCTITLEEQLMSSSWGFPPNPQFSPSRRRFEIEFHDLGDVPDFILLYSVFQEGVNAQYNVGEQVWASFDGNSYPGTISDQVVDDQSLPDSLWMAFEISWPNNEDVTNLSPWEIQREELEDGPQGHEEIPPEDCERIEEILTHFLEMDDLQIFKESVDFESYPDYCKTIAYPICLDAIQERVTNGYYRRTRSVQFDIELLEKNALTYNDPRSDIAVVAKHLARIFKASLANPNKPLPNQIKVKSSRRDEDDEFDGSGSENEAVDIESEQEPDLDDDEIEDEDEDADNAFLDDADASEEEGRTRSRSRASNRRSTRAAAPSRKAKPAAASNGRRSRKISGRTAAPPPPTSTASGSSRSGRGRRGRAKKNDDDEDDDDGEWGKPASRRGRVSTRRNGVRANDEDDEEEYDDASVQVEEENDDLDDFKPDSYQSPASSTRPSRTKRKKTQIAESDDDYITSSTSFPQPDILSHTAFYQRPGTIFRMSSSLTTFSKEPATAYAQERFHIPQPISPGSYLGPIDASLPGADRPPLLFQPFKVKDLTLANRVIVAPMCMYSSQDGFMNSFHVAHLGSFAIHGAGLILTEASAVQPRGRISPQDAGIWSDDHIHKMKEIAELVHNQGSKIGVQLAHAGRKASSQAPYSQPPESEYWRDDVVSASGGEPFKWSEAYVTPRELSVEEIQETVRAFGEAAVRAAKAGMDTVEVHGAHGYLIHNFLSPVSNQRTDQYGGSLENRARLLLEVIKEVRSQFPAEKPVFLRISATDWVENVIDGPSWEIEQTVQVAKWAKEAGVDVIHVSSGGNVSKQQINAFPGYQVPFAERIKKEVPGLHVVAVGILTGGKQAEQVLEKEQADLIAVARGFLREPSFVLNAARELNVKAKLSQQYERGRRDKA</sequence>
<evidence type="ECO:0000256" key="3">
    <source>
        <dbReference type="ARBA" id="ARBA00023117"/>
    </source>
</evidence>
<evidence type="ECO:0000256" key="2">
    <source>
        <dbReference type="ARBA" id="ARBA00022737"/>
    </source>
</evidence>
<feature type="repeat" description="WD" evidence="5">
    <location>
        <begin position="70"/>
        <end position="111"/>
    </location>
</feature>
<feature type="compositionally biased region" description="Basic residues" evidence="6">
    <location>
        <begin position="1294"/>
        <end position="1305"/>
    </location>
</feature>
<dbReference type="EMBL" id="JAAAIL010000465">
    <property type="protein sequence ID" value="KAG0275555.1"/>
    <property type="molecule type" value="Genomic_DNA"/>
</dbReference>
<dbReference type="InterPro" id="IPR036427">
    <property type="entry name" value="Bromodomain-like_sf"/>
</dbReference>
<feature type="compositionally biased region" description="Polar residues" evidence="6">
    <location>
        <begin position="385"/>
        <end position="419"/>
    </location>
</feature>
<keyword evidence="9" id="KW-1185">Reference proteome</keyword>
<dbReference type="InterPro" id="IPR001487">
    <property type="entry name" value="Bromodomain"/>
</dbReference>
<feature type="region of interest" description="Disordered" evidence="6">
    <location>
        <begin position="673"/>
        <end position="905"/>
    </location>
</feature>
<feature type="repeat" description="WD" evidence="5">
    <location>
        <begin position="490"/>
        <end position="516"/>
    </location>
</feature>
<dbReference type="SUPFAM" id="SSF50978">
    <property type="entry name" value="WD40 repeat-like"/>
    <property type="match status" value="1"/>
</dbReference>
<dbReference type="InterPro" id="IPR036322">
    <property type="entry name" value="WD40_repeat_dom_sf"/>
</dbReference>
<feature type="domain" description="Bromo" evidence="7">
    <location>
        <begin position="1136"/>
        <end position="1206"/>
    </location>
</feature>
<reference evidence="8" key="1">
    <citation type="journal article" date="2020" name="Fungal Divers.">
        <title>Resolving the Mortierellaceae phylogeny through synthesis of multi-gene phylogenetics and phylogenomics.</title>
        <authorList>
            <person name="Vandepol N."/>
            <person name="Liber J."/>
            <person name="Desiro A."/>
            <person name="Na H."/>
            <person name="Kennedy M."/>
            <person name="Barry K."/>
            <person name="Grigoriev I.V."/>
            <person name="Miller A.N."/>
            <person name="O'Donnell K."/>
            <person name="Stajich J.E."/>
            <person name="Bonito G."/>
        </authorList>
    </citation>
    <scope>NUCLEOTIDE SEQUENCE</scope>
    <source>
        <strain evidence="8">NRRL 28262</strain>
    </source>
</reference>
<feature type="compositionally biased region" description="Acidic residues" evidence="6">
    <location>
        <begin position="1391"/>
        <end position="1413"/>
    </location>
</feature>
<comment type="caution">
    <text evidence="8">The sequence shown here is derived from an EMBL/GenBank/DDBJ whole genome shotgun (WGS) entry which is preliminary data.</text>
</comment>
<feature type="compositionally biased region" description="Acidic residues" evidence="6">
    <location>
        <begin position="713"/>
        <end position="728"/>
    </location>
</feature>
<evidence type="ECO:0000313" key="9">
    <source>
        <dbReference type="Proteomes" id="UP001194580"/>
    </source>
</evidence>
<dbReference type="SMART" id="SM00297">
    <property type="entry name" value="BROMO"/>
    <property type="match status" value="1"/>
</dbReference>
<dbReference type="PROSITE" id="PS00678">
    <property type="entry name" value="WD_REPEATS_1"/>
    <property type="match status" value="2"/>
</dbReference>
<organism evidence="8 9">
    <name type="scientific">Linnemannia exigua</name>
    <dbReference type="NCBI Taxonomy" id="604196"/>
    <lineage>
        <taxon>Eukaryota</taxon>
        <taxon>Fungi</taxon>
        <taxon>Fungi incertae sedis</taxon>
        <taxon>Mucoromycota</taxon>
        <taxon>Mortierellomycotina</taxon>
        <taxon>Mortierellomycetes</taxon>
        <taxon>Mortierellales</taxon>
        <taxon>Mortierellaceae</taxon>
        <taxon>Linnemannia</taxon>
    </lineage>
</organism>
<dbReference type="Pfam" id="PF00724">
    <property type="entry name" value="Oxidored_FMN"/>
    <property type="match status" value="1"/>
</dbReference>
<dbReference type="GO" id="GO:0006325">
    <property type="term" value="P:chromatin organization"/>
    <property type="evidence" value="ECO:0007669"/>
    <property type="project" value="UniProtKB-ARBA"/>
</dbReference>
<dbReference type="SUPFAM" id="SSF47370">
    <property type="entry name" value="Bromodomain"/>
    <property type="match status" value="1"/>
</dbReference>
<feature type="compositionally biased region" description="Low complexity" evidence="6">
    <location>
        <begin position="861"/>
        <end position="876"/>
    </location>
</feature>
<feature type="compositionally biased region" description="Acidic residues" evidence="6">
    <location>
        <begin position="1252"/>
        <end position="1288"/>
    </location>
</feature>
<feature type="non-terminal residue" evidence="8">
    <location>
        <position position="1"/>
    </location>
</feature>
<evidence type="ECO:0000256" key="6">
    <source>
        <dbReference type="SAM" id="MobiDB-lite"/>
    </source>
</evidence>
<dbReference type="PANTHER" id="PTHR16266">
    <property type="entry name" value="WD REPEAT DOMAIN 9"/>
    <property type="match status" value="1"/>
</dbReference>
<feature type="compositionally biased region" description="Basic residues" evidence="6">
    <location>
        <begin position="1374"/>
        <end position="1386"/>
    </location>
</feature>
<dbReference type="Pfam" id="PF00439">
    <property type="entry name" value="Bromodomain"/>
    <property type="match status" value="1"/>
</dbReference>
<dbReference type="InterPro" id="IPR052060">
    <property type="entry name" value="Bromo_WD_repeat"/>
</dbReference>
<dbReference type="InterPro" id="IPR001680">
    <property type="entry name" value="WD40_rpt"/>
</dbReference>
<evidence type="ECO:0000313" key="8">
    <source>
        <dbReference type="EMBL" id="KAG0275555.1"/>
    </source>
</evidence>
<gene>
    <name evidence="8" type="ORF">BGZ95_008647</name>
</gene>
<feature type="compositionally biased region" description="Basic residues" evidence="6">
    <location>
        <begin position="764"/>
        <end position="783"/>
    </location>
</feature>
<feature type="compositionally biased region" description="Acidic residues" evidence="6">
    <location>
        <begin position="844"/>
        <end position="860"/>
    </location>
</feature>
<evidence type="ECO:0000256" key="1">
    <source>
        <dbReference type="ARBA" id="ARBA00022574"/>
    </source>
</evidence>
<dbReference type="InterPro" id="IPR013785">
    <property type="entry name" value="Aldolase_TIM"/>
</dbReference>
<proteinExistence type="predicted"/>
<dbReference type="GO" id="GO:0010181">
    <property type="term" value="F:FMN binding"/>
    <property type="evidence" value="ECO:0007669"/>
    <property type="project" value="InterPro"/>
</dbReference>
<evidence type="ECO:0000256" key="4">
    <source>
        <dbReference type="PROSITE-ProRule" id="PRU00035"/>
    </source>
</evidence>
<dbReference type="Pfam" id="PF00400">
    <property type="entry name" value="WD40"/>
    <property type="match status" value="4"/>
</dbReference>
<dbReference type="SMART" id="SM00320">
    <property type="entry name" value="WD40"/>
    <property type="match status" value="7"/>
</dbReference>
<feature type="compositionally biased region" description="Low complexity" evidence="6">
    <location>
        <begin position="1306"/>
        <end position="1321"/>
    </location>
</feature>
<name>A0AAD4H692_9FUNG</name>
<dbReference type="Proteomes" id="UP001194580">
    <property type="component" value="Unassembled WGS sequence"/>
</dbReference>
<dbReference type="InterPro" id="IPR015943">
    <property type="entry name" value="WD40/YVTN_repeat-like_dom_sf"/>
</dbReference>
<dbReference type="CDD" id="cd02932">
    <property type="entry name" value="OYE_YqiM_FMN"/>
    <property type="match status" value="1"/>
</dbReference>
<feature type="compositionally biased region" description="Acidic residues" evidence="6">
    <location>
        <begin position="787"/>
        <end position="806"/>
    </location>
</feature>
<dbReference type="Pfam" id="PF25313">
    <property type="entry name" value="BRWD_AD"/>
    <property type="match status" value="1"/>
</dbReference>
<dbReference type="InterPro" id="IPR019775">
    <property type="entry name" value="WD40_repeat_CS"/>
</dbReference>
<dbReference type="GO" id="GO:0007010">
    <property type="term" value="P:cytoskeleton organization"/>
    <property type="evidence" value="ECO:0007669"/>
    <property type="project" value="TreeGrafter"/>
</dbReference>
<dbReference type="SUPFAM" id="SSF51395">
    <property type="entry name" value="FMN-linked oxidoreductases"/>
    <property type="match status" value="1"/>
</dbReference>
<dbReference type="GO" id="GO:0006357">
    <property type="term" value="P:regulation of transcription by RNA polymerase II"/>
    <property type="evidence" value="ECO:0007669"/>
    <property type="project" value="TreeGrafter"/>
</dbReference>
<dbReference type="InterPro" id="IPR057451">
    <property type="entry name" value="BRWD/PHIP_AD"/>
</dbReference>